<organism evidence="2 3">
    <name type="scientific">Sphaceloma murrayae</name>
    <dbReference type="NCBI Taxonomy" id="2082308"/>
    <lineage>
        <taxon>Eukaryota</taxon>
        <taxon>Fungi</taxon>
        <taxon>Dikarya</taxon>
        <taxon>Ascomycota</taxon>
        <taxon>Pezizomycotina</taxon>
        <taxon>Dothideomycetes</taxon>
        <taxon>Dothideomycetidae</taxon>
        <taxon>Myriangiales</taxon>
        <taxon>Elsinoaceae</taxon>
        <taxon>Sphaceloma</taxon>
    </lineage>
</organism>
<reference evidence="2 3" key="1">
    <citation type="submission" date="2017-06" db="EMBL/GenBank/DDBJ databases">
        <title>Draft genome sequence of a variant of Elsinoe murrayae.</title>
        <authorList>
            <person name="Cheng Q."/>
        </authorList>
    </citation>
    <scope>NUCLEOTIDE SEQUENCE [LARGE SCALE GENOMIC DNA]</scope>
    <source>
        <strain evidence="2 3">CQ-2017a</strain>
    </source>
</reference>
<feature type="region of interest" description="Disordered" evidence="1">
    <location>
        <begin position="1"/>
        <end position="127"/>
    </location>
</feature>
<keyword evidence="3" id="KW-1185">Reference proteome</keyword>
<feature type="compositionally biased region" description="Acidic residues" evidence="1">
    <location>
        <begin position="107"/>
        <end position="120"/>
    </location>
</feature>
<dbReference type="EMBL" id="NKHZ01000017">
    <property type="protein sequence ID" value="PNS20770.1"/>
    <property type="molecule type" value="Genomic_DNA"/>
</dbReference>
<accession>A0A2K1R0L3</accession>
<feature type="compositionally biased region" description="Acidic residues" evidence="1">
    <location>
        <begin position="79"/>
        <end position="101"/>
    </location>
</feature>
<dbReference type="AlphaFoldDB" id="A0A2K1R0L3"/>
<dbReference type="Proteomes" id="UP000243797">
    <property type="component" value="Unassembled WGS sequence"/>
</dbReference>
<feature type="compositionally biased region" description="Polar residues" evidence="1">
    <location>
        <begin position="1"/>
        <end position="10"/>
    </location>
</feature>
<evidence type="ECO:0000313" key="3">
    <source>
        <dbReference type="Proteomes" id="UP000243797"/>
    </source>
</evidence>
<dbReference type="InParanoid" id="A0A2K1R0L3"/>
<protein>
    <submittedName>
        <fullName evidence="2">Midasin</fullName>
    </submittedName>
</protein>
<evidence type="ECO:0000313" key="2">
    <source>
        <dbReference type="EMBL" id="PNS20770.1"/>
    </source>
</evidence>
<evidence type="ECO:0000256" key="1">
    <source>
        <dbReference type="SAM" id="MobiDB-lite"/>
    </source>
</evidence>
<sequence length="127" mass="13041">MHGPNANLSPPSFALYSPFTPTTGSKDYLCLPVGATPAPEPPDGFGSPAPVPAAGGEDAVETGVLLSEDAPEGRPGEAMGEELPDDERETVEADEPDEEREPPDVDGASEAEDTEPDLDVPEGTSPA</sequence>
<name>A0A2K1R0L3_9PEZI</name>
<gene>
    <name evidence="2" type="ORF">CAC42_2701</name>
</gene>
<comment type="caution">
    <text evidence="2">The sequence shown here is derived from an EMBL/GenBank/DDBJ whole genome shotgun (WGS) entry which is preliminary data.</text>
</comment>
<proteinExistence type="predicted"/>